<evidence type="ECO:0000256" key="1">
    <source>
        <dbReference type="SAM" id="MobiDB-lite"/>
    </source>
</evidence>
<name>G7GKV6_9ACTN</name>
<organism evidence="3 4">
    <name type="scientific">Gordonia amarae NBRC 15530</name>
    <dbReference type="NCBI Taxonomy" id="1075090"/>
    <lineage>
        <taxon>Bacteria</taxon>
        <taxon>Bacillati</taxon>
        <taxon>Actinomycetota</taxon>
        <taxon>Actinomycetes</taxon>
        <taxon>Mycobacteriales</taxon>
        <taxon>Gordoniaceae</taxon>
        <taxon>Gordonia</taxon>
    </lineage>
</organism>
<dbReference type="Pfam" id="PF07995">
    <property type="entry name" value="GSDH"/>
    <property type="match status" value="1"/>
</dbReference>
<dbReference type="InterPro" id="IPR011042">
    <property type="entry name" value="6-blade_b-propeller_TolB-like"/>
</dbReference>
<feature type="region of interest" description="Disordered" evidence="1">
    <location>
        <begin position="1"/>
        <end position="22"/>
    </location>
</feature>
<feature type="domain" description="Glucose/Sorbosone dehydrogenase" evidence="2">
    <location>
        <begin position="75"/>
        <end position="364"/>
    </location>
</feature>
<accession>G7GKV6</accession>
<dbReference type="PANTHER" id="PTHR19328:SF13">
    <property type="entry name" value="HIPL1 PROTEIN"/>
    <property type="match status" value="1"/>
</dbReference>
<reference evidence="3 4" key="1">
    <citation type="submission" date="2011-11" db="EMBL/GenBank/DDBJ databases">
        <title>Whole genome shotgun sequence of Gordonia amarae NBRC 15530.</title>
        <authorList>
            <person name="Takarada H."/>
            <person name="Hosoyama A."/>
            <person name="Tsuchikane K."/>
            <person name="Katsumata H."/>
            <person name="Yamazaki S."/>
            <person name="Fujita N."/>
        </authorList>
    </citation>
    <scope>NUCLEOTIDE SEQUENCE [LARGE SCALE GENOMIC DNA]</scope>
    <source>
        <strain evidence="3 4">NBRC 15530</strain>
    </source>
</reference>
<evidence type="ECO:0000313" key="3">
    <source>
        <dbReference type="EMBL" id="GAB04231.1"/>
    </source>
</evidence>
<gene>
    <name evidence="3" type="ORF">GOAMR_15_00130</name>
</gene>
<evidence type="ECO:0000313" key="4">
    <source>
        <dbReference type="Proteomes" id="UP000006023"/>
    </source>
</evidence>
<dbReference type="AlphaFoldDB" id="G7GKV6"/>
<comment type="caution">
    <text evidence="3">The sequence shown here is derived from an EMBL/GenBank/DDBJ whole genome shotgun (WGS) entry which is preliminary data.</text>
</comment>
<protein>
    <recommendedName>
        <fullName evidence="2">Glucose/Sorbosone dehydrogenase domain-containing protein</fullName>
    </recommendedName>
</protein>
<evidence type="ECO:0000259" key="2">
    <source>
        <dbReference type="Pfam" id="PF07995"/>
    </source>
</evidence>
<dbReference type="EMBL" id="BAED01000015">
    <property type="protein sequence ID" value="GAB04231.1"/>
    <property type="molecule type" value="Genomic_DNA"/>
</dbReference>
<dbReference type="Gene3D" id="2.120.10.30">
    <property type="entry name" value="TolB, C-terminal domain"/>
    <property type="match status" value="1"/>
</dbReference>
<sequence length="381" mass="40350">MLNASAPVNTALSETSGSTLDGMQMPTARRARMPGVLLALALLTACGTSDGPASTSTTAVSTPVGDAPRTVVDGLDAPWSVAFHEGVALISERDTGRILELGADGRTREVTTVAGVEASGEGGLLGIAVHDGYLYAYYTAADENRVERFRIGGAPGGFTLARVEAILAGIPSAWNHNGGRIAFGPDGMLYVTTGDAGRRDDAQDRNSVAGKILRMTPEGKAPQDNPFPGSLVYSYGHRNPQGLAWAGDGTMYAAEFGQDTWDELNIIEPGKNYGWPQVEGIAGRSGFVDPVQQWDPDDASPSGIAIVGDTLFIANLRGERLRVVSTAHPDTAEERFTREFGRLRDVARAPDGSLWILTNNTDGRGRPADGDDRILRLRVGN</sequence>
<dbReference type="eggNOG" id="COG2133">
    <property type="taxonomic scope" value="Bacteria"/>
</dbReference>
<keyword evidence="4" id="KW-1185">Reference proteome</keyword>
<dbReference type="InterPro" id="IPR011041">
    <property type="entry name" value="Quinoprot_gluc/sorb_DH_b-prop"/>
</dbReference>
<feature type="compositionally biased region" description="Polar residues" evidence="1">
    <location>
        <begin position="1"/>
        <end position="21"/>
    </location>
</feature>
<dbReference type="InterPro" id="IPR012938">
    <property type="entry name" value="Glc/Sorbosone_DH"/>
</dbReference>
<proteinExistence type="predicted"/>
<dbReference type="STRING" id="1075090.GOAMR_15_00130"/>
<dbReference type="SUPFAM" id="SSF50952">
    <property type="entry name" value="Soluble quinoprotein glucose dehydrogenase"/>
    <property type="match status" value="1"/>
</dbReference>
<dbReference type="PANTHER" id="PTHR19328">
    <property type="entry name" value="HEDGEHOG-INTERACTING PROTEIN"/>
    <property type="match status" value="1"/>
</dbReference>
<dbReference type="Proteomes" id="UP000006023">
    <property type="component" value="Unassembled WGS sequence"/>
</dbReference>